<evidence type="ECO:0000256" key="2">
    <source>
        <dbReference type="SAM" id="SignalP"/>
    </source>
</evidence>
<evidence type="ECO:0000256" key="1">
    <source>
        <dbReference type="SAM" id="MobiDB-lite"/>
    </source>
</evidence>
<dbReference type="PANTHER" id="PTHR38731:SF3">
    <property type="entry name" value="BLL6125 PROTEIN"/>
    <property type="match status" value="1"/>
</dbReference>
<feature type="region of interest" description="Disordered" evidence="1">
    <location>
        <begin position="205"/>
        <end position="227"/>
    </location>
</feature>
<dbReference type="InterPro" id="IPR006860">
    <property type="entry name" value="FecR"/>
</dbReference>
<name>A0A9J7ASE3_9PROT</name>
<dbReference type="RefSeq" id="WP_257769750.1">
    <property type="nucleotide sequence ID" value="NZ_CP102480.1"/>
</dbReference>
<accession>A0A9J7ASE3</accession>
<dbReference type="EMBL" id="CP102480">
    <property type="protein sequence ID" value="UUX50563.1"/>
    <property type="molecule type" value="Genomic_DNA"/>
</dbReference>
<keyword evidence="2" id="KW-0732">Signal</keyword>
<protein>
    <submittedName>
        <fullName evidence="4">FecR domain-containing protein</fullName>
    </submittedName>
</protein>
<evidence type="ECO:0000259" key="3">
    <source>
        <dbReference type="Pfam" id="PF04773"/>
    </source>
</evidence>
<reference evidence="4" key="1">
    <citation type="submission" date="2022-08" db="EMBL/GenBank/DDBJ databases">
        <title>Nisaea acidiphila sp. nov., isolated from a marine algal debris and emended description of the genus Nisaea Urios et al. 2008.</title>
        <authorList>
            <person name="Kwon K."/>
        </authorList>
    </citation>
    <scope>NUCLEOTIDE SEQUENCE</scope>
    <source>
        <strain evidence="4">MEBiC11861</strain>
    </source>
</reference>
<gene>
    <name evidence="4" type="ORF">NUH88_02465</name>
</gene>
<feature type="compositionally biased region" description="Gly residues" evidence="1">
    <location>
        <begin position="211"/>
        <end position="227"/>
    </location>
</feature>
<dbReference type="AlphaFoldDB" id="A0A9J7ASE3"/>
<feature type="signal peptide" evidence="2">
    <location>
        <begin position="1"/>
        <end position="24"/>
    </location>
</feature>
<dbReference type="Pfam" id="PF04773">
    <property type="entry name" value="FecR"/>
    <property type="match status" value="1"/>
</dbReference>
<sequence length="227" mass="23220">MAFSLRLALTASIMALLAAASADAEVGNVRLVKIWAYSKAASTADWNDLYRRDPVELNERLRTPDGGALHVRFVDDTDLRLGSAAEILIDRFVFDPSNNAGALQAEMGKGVFRFISGRMAKDGVRLGTPSAFIGIRGTDFIVDVRDDGSTVVAVLEGEVEITPRAGGPAVAIAANQTALVSLNATAVQIGVAAVTVDAGLDSDAGIDADSGSGGAGGQGGGDTGGND</sequence>
<dbReference type="PANTHER" id="PTHR38731">
    <property type="entry name" value="LIPL45-RELATED LIPOPROTEIN-RELATED"/>
    <property type="match status" value="1"/>
</dbReference>
<evidence type="ECO:0000313" key="5">
    <source>
        <dbReference type="Proteomes" id="UP001060336"/>
    </source>
</evidence>
<keyword evidence="5" id="KW-1185">Reference proteome</keyword>
<feature type="chain" id="PRO_5039887097" evidence="2">
    <location>
        <begin position="25"/>
        <end position="227"/>
    </location>
</feature>
<evidence type="ECO:0000313" key="4">
    <source>
        <dbReference type="EMBL" id="UUX50563.1"/>
    </source>
</evidence>
<dbReference type="KEGG" id="naci:NUH88_02465"/>
<organism evidence="4 5">
    <name type="scientific">Nisaea acidiphila</name>
    <dbReference type="NCBI Taxonomy" id="1862145"/>
    <lineage>
        <taxon>Bacteria</taxon>
        <taxon>Pseudomonadati</taxon>
        <taxon>Pseudomonadota</taxon>
        <taxon>Alphaproteobacteria</taxon>
        <taxon>Rhodospirillales</taxon>
        <taxon>Thalassobaculaceae</taxon>
        <taxon>Nisaea</taxon>
    </lineage>
</organism>
<proteinExistence type="predicted"/>
<feature type="domain" description="FecR protein" evidence="3">
    <location>
        <begin position="60"/>
        <end position="160"/>
    </location>
</feature>
<dbReference type="Proteomes" id="UP001060336">
    <property type="component" value="Chromosome"/>
</dbReference>
<dbReference type="Gene3D" id="2.60.120.1440">
    <property type="match status" value="1"/>
</dbReference>